<reference evidence="1 2" key="1">
    <citation type="submission" date="2018-06" db="EMBL/GenBank/DDBJ databases">
        <authorList>
            <consortium name="Pathogen Informatics"/>
            <person name="Doyle S."/>
        </authorList>
    </citation>
    <scope>NUCLEOTIDE SEQUENCE [LARGE SCALE GENOMIC DNA]</scope>
    <source>
        <strain evidence="1 2">NCTC8081</strain>
    </source>
</reference>
<evidence type="ECO:0000313" key="1">
    <source>
        <dbReference type="EMBL" id="SQC85572.1"/>
    </source>
</evidence>
<evidence type="ECO:0000313" key="2">
    <source>
        <dbReference type="Proteomes" id="UP000250234"/>
    </source>
</evidence>
<sequence length="44" mass="5491">MLTSEYRSRVQMIHKYFINEYKWKINDDGNYVYFLRVRKGVIES</sequence>
<dbReference type="Proteomes" id="UP000250234">
    <property type="component" value="Unassembled WGS sequence"/>
</dbReference>
<accession>A0A2X3HZF2</accession>
<protein>
    <submittedName>
        <fullName evidence="1">Uncharacterized protein</fullName>
    </submittedName>
</protein>
<organism evidence="1 2">
    <name type="scientific">Clostridium perfringens</name>
    <dbReference type="NCBI Taxonomy" id="1502"/>
    <lineage>
        <taxon>Bacteria</taxon>
        <taxon>Bacillati</taxon>
        <taxon>Bacillota</taxon>
        <taxon>Clostridia</taxon>
        <taxon>Eubacteriales</taxon>
        <taxon>Clostridiaceae</taxon>
        <taxon>Clostridium</taxon>
    </lineage>
</organism>
<gene>
    <name evidence="1" type="ORF">NCTC8081_03369</name>
</gene>
<proteinExistence type="predicted"/>
<dbReference type="RefSeq" id="WP_278335810.1">
    <property type="nucleotide sequence ID" value="NZ_CATNYA010000151.1"/>
</dbReference>
<dbReference type="EMBL" id="UAWO01000008">
    <property type="protein sequence ID" value="SQC85572.1"/>
    <property type="molecule type" value="Genomic_DNA"/>
</dbReference>
<dbReference type="AlphaFoldDB" id="A0A2X3HZF2"/>
<name>A0A2X3HZF2_CLOPF</name>